<evidence type="ECO:0000256" key="1">
    <source>
        <dbReference type="SAM" id="Phobius"/>
    </source>
</evidence>
<dbReference type="GeneID" id="105845517"/>
<feature type="chain" id="PRO_5046182623" evidence="2">
    <location>
        <begin position="21"/>
        <end position="477"/>
    </location>
</feature>
<protein>
    <submittedName>
        <fullName evidence="4">Uncharacterized protein LOC105845517 isoform X3</fullName>
    </submittedName>
</protein>
<name>A0ABM4B535_HYDVU</name>
<feature type="signal peptide" evidence="2">
    <location>
        <begin position="1"/>
        <end position="20"/>
    </location>
</feature>
<reference evidence="4" key="2">
    <citation type="submission" date="2025-08" db="UniProtKB">
        <authorList>
            <consortium name="RefSeq"/>
        </authorList>
    </citation>
    <scope>IDENTIFICATION</scope>
</reference>
<gene>
    <name evidence="4" type="primary">LOC105845517</name>
</gene>
<keyword evidence="3" id="KW-1185">Reference proteome</keyword>
<accession>A0ABM4B535</accession>
<evidence type="ECO:0000313" key="3">
    <source>
        <dbReference type="Proteomes" id="UP001652625"/>
    </source>
</evidence>
<keyword evidence="1" id="KW-1133">Transmembrane helix</keyword>
<feature type="transmembrane region" description="Helical" evidence="1">
    <location>
        <begin position="437"/>
        <end position="458"/>
    </location>
</feature>
<keyword evidence="1" id="KW-0812">Transmembrane</keyword>
<evidence type="ECO:0000313" key="4">
    <source>
        <dbReference type="RefSeq" id="XP_065643960.1"/>
    </source>
</evidence>
<keyword evidence="1" id="KW-0472">Membrane</keyword>
<sequence>MKMRLVPQLFCIYFVSVVLAKDVCKKITTFNEMCQQGSAVFVLSATPCLSYENFQPLSISIYNQENQMFLHKNVVKHKEYYDLGNISVAVKWDWVIKSDSINYHHKLYLKAILYSVAKTNQTASLKRIVEVDFPFFFSMCIFDLHPHAFSPHICNESYKIGAYAYVCLIKNEMVSKHTPRNGLYFLMFDSCTIPFSTVVLAFYNQNKEPLKQLFTQDKSDAFLSTYHDGCGLYFQMNRLHMDIYRTSLNFACENNGMLVTLIEGFFNTELSLNCPLTKCIHETNAKHVCQNKWILGKNQSVLAFMNLTIEICADIPQVFLDMHVVNSEVHGNKIFPFHQTLKPNYLNTNDRIYSYPFHIGPLTNKNPSSNDGYLYFGGGNISLNILENTNAIFVLILGHFPNSRDGVPLLLTEFHVSKKNICPCETSESKNNSPMKVAIFVLVVIISLLVLVAFIIYCRKRIWRKNYSQSHTILVEE</sequence>
<dbReference type="RefSeq" id="XP_065643960.1">
    <property type="nucleotide sequence ID" value="XM_065787888.1"/>
</dbReference>
<organism evidence="3 4">
    <name type="scientific">Hydra vulgaris</name>
    <name type="common">Hydra</name>
    <name type="synonym">Hydra attenuata</name>
    <dbReference type="NCBI Taxonomy" id="6087"/>
    <lineage>
        <taxon>Eukaryota</taxon>
        <taxon>Metazoa</taxon>
        <taxon>Cnidaria</taxon>
        <taxon>Hydrozoa</taxon>
        <taxon>Hydroidolina</taxon>
        <taxon>Anthoathecata</taxon>
        <taxon>Aplanulata</taxon>
        <taxon>Hydridae</taxon>
        <taxon>Hydra</taxon>
    </lineage>
</organism>
<keyword evidence="2" id="KW-0732">Signal</keyword>
<dbReference type="Proteomes" id="UP001652625">
    <property type="component" value="Chromosome 01"/>
</dbReference>
<evidence type="ECO:0000256" key="2">
    <source>
        <dbReference type="SAM" id="SignalP"/>
    </source>
</evidence>
<proteinExistence type="predicted"/>
<reference evidence="3" key="1">
    <citation type="submission" date="2025-05" db="UniProtKB">
        <authorList>
            <consortium name="RefSeq"/>
        </authorList>
    </citation>
    <scope>NUCLEOTIDE SEQUENCE [LARGE SCALE GENOMIC DNA]</scope>
</reference>